<name>A0ABR2HIW0_9EUKA</name>
<comment type="caution">
    <text evidence="8">The sequence shown here is derived from an EMBL/GenBank/DDBJ whole genome shotgun (WGS) entry which is preliminary data.</text>
</comment>
<dbReference type="Pfam" id="PF03798">
    <property type="entry name" value="TRAM_LAG1_CLN8"/>
    <property type="match status" value="1"/>
</dbReference>
<dbReference type="SMART" id="SM00724">
    <property type="entry name" value="TLC"/>
    <property type="match status" value="1"/>
</dbReference>
<accession>A0ABR2HIW0</accession>
<feature type="transmembrane region" description="Helical" evidence="6">
    <location>
        <begin position="115"/>
        <end position="134"/>
    </location>
</feature>
<keyword evidence="2 5" id="KW-0812">Transmembrane</keyword>
<reference evidence="8 9" key="1">
    <citation type="submission" date="2024-04" db="EMBL/GenBank/DDBJ databases">
        <title>Tritrichomonas musculus Genome.</title>
        <authorList>
            <person name="Alves-Ferreira E."/>
            <person name="Grigg M."/>
            <person name="Lorenzi H."/>
            <person name="Galac M."/>
        </authorList>
    </citation>
    <scope>NUCLEOTIDE SEQUENCE [LARGE SCALE GENOMIC DNA]</scope>
    <source>
        <strain evidence="8 9">EAF2021</strain>
    </source>
</reference>
<dbReference type="PANTHER" id="PTHR12560">
    <property type="entry name" value="LONGEVITY ASSURANCE FACTOR 1 LAG1"/>
    <property type="match status" value="1"/>
</dbReference>
<evidence type="ECO:0000256" key="2">
    <source>
        <dbReference type="ARBA" id="ARBA00022692"/>
    </source>
</evidence>
<feature type="transmembrane region" description="Helical" evidence="6">
    <location>
        <begin position="197"/>
        <end position="221"/>
    </location>
</feature>
<evidence type="ECO:0000256" key="3">
    <source>
        <dbReference type="ARBA" id="ARBA00022989"/>
    </source>
</evidence>
<dbReference type="PANTHER" id="PTHR12560:SF0">
    <property type="entry name" value="LD18904P"/>
    <property type="match status" value="1"/>
</dbReference>
<evidence type="ECO:0000313" key="8">
    <source>
        <dbReference type="EMBL" id="KAK8848165.1"/>
    </source>
</evidence>
<gene>
    <name evidence="8" type="ORF">M9Y10_019221</name>
</gene>
<protein>
    <submittedName>
        <fullName evidence="8">Sphingosine N-acyltransferase lag1</fullName>
    </submittedName>
</protein>
<organism evidence="8 9">
    <name type="scientific">Tritrichomonas musculus</name>
    <dbReference type="NCBI Taxonomy" id="1915356"/>
    <lineage>
        <taxon>Eukaryota</taxon>
        <taxon>Metamonada</taxon>
        <taxon>Parabasalia</taxon>
        <taxon>Tritrichomonadida</taxon>
        <taxon>Tritrichomonadidae</taxon>
        <taxon>Tritrichomonas</taxon>
    </lineage>
</organism>
<sequence>MNFNDLHQITTISLDDLPLFIEICILYGIYRLMLTYLVISKVAKLIHFKSDFVRFKFIHRGFDLVHYTCSALLGLFAISSRPYSHCFYYSFDCGAEFMQPLEPNDRVIMSLLEKIYYMVFTAYYVVDIFFIWTNNHDRKILALHHATTLSLIFISIYIRTHVIGVCVMLLHDVVDVPLYLGKICTYLNCTNIQDVSLLIFAVGCTWFRMLCYPGIIVHGIWNGFKQIPEHLTFYCIEGCILFSLMFCHIVWYIRIVKAAINIFSKGKDAICDNRSDDATNYIE</sequence>
<dbReference type="InterPro" id="IPR016439">
    <property type="entry name" value="Lag1/Lac1-like"/>
</dbReference>
<dbReference type="PIRSF" id="PIRSF005225">
    <property type="entry name" value="LAG1_LAC1"/>
    <property type="match status" value="1"/>
</dbReference>
<evidence type="ECO:0000259" key="7">
    <source>
        <dbReference type="PROSITE" id="PS50922"/>
    </source>
</evidence>
<keyword evidence="3 6" id="KW-1133">Transmembrane helix</keyword>
<keyword evidence="4 5" id="KW-0472">Membrane</keyword>
<keyword evidence="9" id="KW-1185">Reference proteome</keyword>
<evidence type="ECO:0000256" key="5">
    <source>
        <dbReference type="PROSITE-ProRule" id="PRU00205"/>
    </source>
</evidence>
<evidence type="ECO:0000256" key="1">
    <source>
        <dbReference type="ARBA" id="ARBA00004141"/>
    </source>
</evidence>
<evidence type="ECO:0000256" key="4">
    <source>
        <dbReference type="ARBA" id="ARBA00023136"/>
    </source>
</evidence>
<feature type="transmembrane region" description="Helical" evidence="6">
    <location>
        <begin position="146"/>
        <end position="170"/>
    </location>
</feature>
<feature type="transmembrane region" description="Helical" evidence="6">
    <location>
        <begin position="233"/>
        <end position="253"/>
    </location>
</feature>
<proteinExistence type="predicted"/>
<evidence type="ECO:0000256" key="6">
    <source>
        <dbReference type="SAM" id="Phobius"/>
    </source>
</evidence>
<feature type="transmembrane region" description="Helical" evidence="6">
    <location>
        <begin position="20"/>
        <end position="39"/>
    </location>
</feature>
<dbReference type="Proteomes" id="UP001470230">
    <property type="component" value="Unassembled WGS sequence"/>
</dbReference>
<dbReference type="EMBL" id="JAPFFF010000027">
    <property type="protein sequence ID" value="KAK8848165.1"/>
    <property type="molecule type" value="Genomic_DNA"/>
</dbReference>
<evidence type="ECO:0000313" key="9">
    <source>
        <dbReference type="Proteomes" id="UP001470230"/>
    </source>
</evidence>
<feature type="domain" description="TLC" evidence="7">
    <location>
        <begin position="55"/>
        <end position="264"/>
    </location>
</feature>
<comment type="subcellular location">
    <subcellularLocation>
        <location evidence="1">Membrane</location>
        <topology evidence="1">Multi-pass membrane protein</topology>
    </subcellularLocation>
</comment>
<dbReference type="InterPro" id="IPR006634">
    <property type="entry name" value="TLC-dom"/>
</dbReference>
<dbReference type="PROSITE" id="PS50922">
    <property type="entry name" value="TLC"/>
    <property type="match status" value="1"/>
</dbReference>